<evidence type="ECO:0000256" key="1">
    <source>
        <dbReference type="SAM" id="SignalP"/>
    </source>
</evidence>
<evidence type="ECO:0000313" key="3">
    <source>
        <dbReference type="Proteomes" id="UP001516023"/>
    </source>
</evidence>
<dbReference type="Gene3D" id="3.40.50.150">
    <property type="entry name" value="Vaccinia Virus protein VP39"/>
    <property type="match status" value="1"/>
</dbReference>
<sequence length="388" mass="44363">MNGNQFSPSLLLFLLLLTQIVSFGVSFQLLTQKRPFPARYNRVSRNHNQRIRPVGFPSIQSTLYTSEYRLYDVHPGEEIQCTQNYIASCQQIYPAIKPEPIVIDQVEEWYPTQYRTYRFFSRHGKDSGDVNDQGTTITIRQTSFGCGKLGFEVWKCALALSCHLISLLSNYHINGESDVESIRVLELGAGCGLPSCVCREMGVGGVLATDYWEEQNGNFGRPLDKERLVPHWLFGVNLDFNVVQGAGIISERKNEEQRSLSVRKLDWHNEVDVLEAKAVFNPNLIIASDVVYYVEDVPPLVRVLELLLEHASSGDSTTREVILFLSVYTERKGLNEFRRMVKEMVNTHSGWVSSEEEVDFSLMTKELDSFEEKYSILKLTITNRERAR</sequence>
<dbReference type="Proteomes" id="UP001516023">
    <property type="component" value="Unassembled WGS sequence"/>
</dbReference>
<dbReference type="PANTHER" id="PTHR14614:SF132">
    <property type="entry name" value="PROTEIN-LYSINE METHYLTRANSFERASE C42C1.13"/>
    <property type="match status" value="1"/>
</dbReference>
<dbReference type="InterPro" id="IPR029063">
    <property type="entry name" value="SAM-dependent_MTases_sf"/>
</dbReference>
<dbReference type="EMBL" id="JABMIG020000109">
    <property type="protein sequence ID" value="KAL3791827.1"/>
    <property type="molecule type" value="Genomic_DNA"/>
</dbReference>
<reference evidence="2 3" key="1">
    <citation type="journal article" date="2020" name="G3 (Bethesda)">
        <title>Improved Reference Genome for Cyclotella cryptica CCMP332, a Model for Cell Wall Morphogenesis, Salinity Adaptation, and Lipid Production in Diatoms (Bacillariophyta).</title>
        <authorList>
            <person name="Roberts W.R."/>
            <person name="Downey K.M."/>
            <person name="Ruck E.C."/>
            <person name="Traller J.C."/>
            <person name="Alverson A.J."/>
        </authorList>
    </citation>
    <scope>NUCLEOTIDE SEQUENCE [LARGE SCALE GENOMIC DNA]</scope>
    <source>
        <strain evidence="2 3">CCMP332</strain>
    </source>
</reference>
<feature type="chain" id="PRO_5044780249" evidence="1">
    <location>
        <begin position="27"/>
        <end position="388"/>
    </location>
</feature>
<proteinExistence type="predicted"/>
<organism evidence="2 3">
    <name type="scientific">Cyclotella cryptica</name>
    <dbReference type="NCBI Taxonomy" id="29204"/>
    <lineage>
        <taxon>Eukaryota</taxon>
        <taxon>Sar</taxon>
        <taxon>Stramenopiles</taxon>
        <taxon>Ochrophyta</taxon>
        <taxon>Bacillariophyta</taxon>
        <taxon>Coscinodiscophyceae</taxon>
        <taxon>Thalassiosirophycidae</taxon>
        <taxon>Stephanodiscales</taxon>
        <taxon>Stephanodiscaceae</taxon>
        <taxon>Cyclotella</taxon>
    </lineage>
</organism>
<protein>
    <submittedName>
        <fullName evidence="2">Uncharacterized protein</fullName>
    </submittedName>
</protein>
<gene>
    <name evidence="2" type="ORF">HJC23_002458</name>
</gene>
<keyword evidence="3" id="KW-1185">Reference proteome</keyword>
<name>A0ABD3PVS3_9STRA</name>
<comment type="caution">
    <text evidence="2">The sequence shown here is derived from an EMBL/GenBank/DDBJ whole genome shotgun (WGS) entry which is preliminary data.</text>
</comment>
<dbReference type="Pfam" id="PF10294">
    <property type="entry name" value="Methyltransf_16"/>
    <property type="match status" value="2"/>
</dbReference>
<dbReference type="AlphaFoldDB" id="A0ABD3PVS3"/>
<accession>A0ABD3PVS3</accession>
<feature type="signal peptide" evidence="1">
    <location>
        <begin position="1"/>
        <end position="26"/>
    </location>
</feature>
<evidence type="ECO:0000313" key="2">
    <source>
        <dbReference type="EMBL" id="KAL3791827.1"/>
    </source>
</evidence>
<dbReference type="InterPro" id="IPR019410">
    <property type="entry name" value="Methyltransf_16"/>
</dbReference>
<keyword evidence="1" id="KW-0732">Signal</keyword>
<dbReference type="PANTHER" id="PTHR14614">
    <property type="entry name" value="HEPATOCELLULAR CARCINOMA-ASSOCIATED ANTIGEN"/>
    <property type="match status" value="1"/>
</dbReference>